<dbReference type="InterPro" id="IPR051048">
    <property type="entry name" value="Peptidase_S8/S53_subtilisin"/>
</dbReference>
<evidence type="ECO:0000256" key="5">
    <source>
        <dbReference type="PROSITE-ProRule" id="PRU00023"/>
    </source>
</evidence>
<dbReference type="PROSITE" id="PS00136">
    <property type="entry name" value="SUBTILASE_ASP"/>
    <property type="match status" value="1"/>
</dbReference>
<dbReference type="SMART" id="SM00248">
    <property type="entry name" value="ANK"/>
    <property type="match status" value="4"/>
</dbReference>
<dbReference type="InterPro" id="IPR000209">
    <property type="entry name" value="Peptidase_S8/S53_dom"/>
</dbReference>
<feature type="region of interest" description="Disordered" evidence="7">
    <location>
        <begin position="318"/>
        <end position="365"/>
    </location>
</feature>
<feature type="repeat" description="ANK" evidence="5">
    <location>
        <begin position="192"/>
        <end position="221"/>
    </location>
</feature>
<keyword evidence="5" id="KW-0040">ANK repeat</keyword>
<comment type="caution">
    <text evidence="9">The sequence shown here is derived from an EMBL/GenBank/DDBJ whole genome shotgun (WGS) entry which is preliminary data.</text>
</comment>
<evidence type="ECO:0000259" key="8">
    <source>
        <dbReference type="Pfam" id="PF00082"/>
    </source>
</evidence>
<feature type="compositionally biased region" description="Polar residues" evidence="7">
    <location>
        <begin position="1"/>
        <end position="10"/>
    </location>
</feature>
<proteinExistence type="inferred from homology"/>
<dbReference type="Pfam" id="PF00082">
    <property type="entry name" value="Peptidase_S8"/>
    <property type="match status" value="1"/>
</dbReference>
<evidence type="ECO:0000256" key="4">
    <source>
        <dbReference type="ARBA" id="ARBA00022825"/>
    </source>
</evidence>
<feature type="region of interest" description="Disordered" evidence="7">
    <location>
        <begin position="610"/>
        <end position="650"/>
    </location>
</feature>
<feature type="domain" description="Peptidase S8/S53" evidence="8">
    <location>
        <begin position="717"/>
        <end position="946"/>
    </location>
</feature>
<dbReference type="Proteomes" id="UP000091967">
    <property type="component" value="Unassembled WGS sequence"/>
</dbReference>
<dbReference type="PROSITE" id="PS51892">
    <property type="entry name" value="SUBTILASE"/>
    <property type="match status" value="1"/>
</dbReference>
<dbReference type="InterPro" id="IPR036770">
    <property type="entry name" value="Ankyrin_rpt-contain_sf"/>
</dbReference>
<dbReference type="InterPro" id="IPR023827">
    <property type="entry name" value="Peptidase_S8_Asp-AS"/>
</dbReference>
<feature type="region of interest" description="Disordered" evidence="7">
    <location>
        <begin position="1"/>
        <end position="29"/>
    </location>
</feature>
<accession>A0A1B8BAC0</accession>
<dbReference type="SUPFAM" id="SSF48403">
    <property type="entry name" value="Ankyrin repeat"/>
    <property type="match status" value="1"/>
</dbReference>
<dbReference type="PRINTS" id="PR00723">
    <property type="entry name" value="SUBTILISIN"/>
</dbReference>
<evidence type="ECO:0000313" key="9">
    <source>
        <dbReference type="EMBL" id="OBS29638.1"/>
    </source>
</evidence>
<dbReference type="PANTHER" id="PTHR43399:SF4">
    <property type="entry name" value="CELL WALL-ASSOCIATED PROTEASE"/>
    <property type="match status" value="1"/>
</dbReference>
<dbReference type="EMBL" id="LYXU01000001">
    <property type="protein sequence ID" value="OBS29638.1"/>
    <property type="molecule type" value="Genomic_DNA"/>
</dbReference>
<keyword evidence="3 6" id="KW-0378">Hydrolase</keyword>
<dbReference type="Gene3D" id="3.40.50.200">
    <property type="entry name" value="Peptidase S8/S53 domain"/>
    <property type="match status" value="1"/>
</dbReference>
<feature type="compositionally biased region" description="Polar residues" evidence="7">
    <location>
        <begin position="618"/>
        <end position="630"/>
    </location>
</feature>
<keyword evidence="2 6" id="KW-0645">Protease</keyword>
<dbReference type="OMA" id="WERCTES"/>
<dbReference type="SUPFAM" id="SSF52743">
    <property type="entry name" value="Subtilisin-like"/>
    <property type="match status" value="1"/>
</dbReference>
<evidence type="ECO:0000256" key="6">
    <source>
        <dbReference type="PROSITE-ProRule" id="PRU01240"/>
    </source>
</evidence>
<evidence type="ECO:0000256" key="7">
    <source>
        <dbReference type="SAM" id="MobiDB-lite"/>
    </source>
</evidence>
<dbReference type="CDD" id="cd07491">
    <property type="entry name" value="Peptidases_S8_7"/>
    <property type="match status" value="1"/>
</dbReference>
<keyword evidence="10" id="KW-1185">Reference proteome</keyword>
<dbReference type="InterPro" id="IPR036852">
    <property type="entry name" value="Peptidase_S8/S53_dom_sf"/>
</dbReference>
<organism evidence="9 10">
    <name type="scientific">Fusarium poae</name>
    <dbReference type="NCBI Taxonomy" id="36050"/>
    <lineage>
        <taxon>Eukaryota</taxon>
        <taxon>Fungi</taxon>
        <taxon>Dikarya</taxon>
        <taxon>Ascomycota</taxon>
        <taxon>Pezizomycotina</taxon>
        <taxon>Sordariomycetes</taxon>
        <taxon>Hypocreomycetidae</taxon>
        <taxon>Hypocreales</taxon>
        <taxon>Nectriaceae</taxon>
        <taxon>Fusarium</taxon>
    </lineage>
</organism>
<sequence length="1044" mass="117238">MTQQITSSPNRRFEDNGDSDSDYQDDDDVRVGSVYVPETDEVRITFDDIINRARAKTLNVSTQPYREEFLAKYGDILEKKTRDSGQTILHMCAGVPGVNSLPRCLLKWNGSLLNVRDEADKTALHIAISKKNTGFVNVVPKAIQDLDPFLAMTYHHKQNCIHMAIYHNLEAEQTIKLIDEASEGTLSATDQNGLTPLHMAVDYKDASESRLRIVQALLRRGNTALNVHTQEPKGLSVYQYHEFTKKQWLDKVSAGQQLEGKRHNEPGLELQDHRLNRLRDKGSGHADLYNQGVGGHKGSSTGLHPTDFEIIDRPLGMETDQGHIPSGESSRGEDEFRLQRRSTAGHVDQPVEKAMRRPQKEGQRPDYAKKIQQEVMLHYLRTTMNTGNTAQHLTTRDQRKAVRFLYGHNLENINLCFNYSQGPTDISEESFTQSYNHINFSPFLRYVSFRRIKLQRPTPRTRTPRLANMRSQKSNTGRGITDLTVLFSWLRRKNVERILKVIVDDLEDPPHSDKAIEECLTNFHVEILDWRKVDICPETIFTACPNVRQLYLRWSGNRAVLRAWGELDGLARLANLEEVHIVWDNEQALESDDRIKIYLRDFEARLAKAVAPSKDGTSESTNPDANSPNVNDPKVGKKKAKKKSDEKASEEPRIILVSACKADTPGRERLIQQGASANSQNRTNDMNEQSNKWLNCMDSFADEIQNIRPELTKSVQDIKVALIDDGVDPHVESLRGKIHGGESFDTASENGPSPYYTSVRGHGTVMADMICRVCPMAKLFVYKLETHSSLISTTNIRGQEQIAAETAALAVRAAINQKVDIISMSWTVRDTEHNREAINSLRDATKDALNAGILLFCAAADTGAIGETEYPWSYDQNRIFRIGAATADGRAWSRTGDPHNLTFMVPGHRVVSRNPHREGALPDDFQERTGSSVATALAAGLAAVVLYCVRLGASHAEKETSQRGRSTTAVSYQDLERLKIQKNMRRVLCSIGLDDTQQRFIEVWRRFESPAQELKKPGVNSSDRAMDIVATLARDLVSGMPAGG</sequence>
<keyword evidence="4 6" id="KW-0720">Serine protease</keyword>
<dbReference type="PROSITE" id="PS50088">
    <property type="entry name" value="ANK_REPEAT"/>
    <property type="match status" value="1"/>
</dbReference>
<reference evidence="9 10" key="1">
    <citation type="submission" date="2016-06" db="EMBL/GenBank/DDBJ databases">
        <title>Living apart together: crosstalk between the core and supernumerary genomes in a fungal plant pathogen.</title>
        <authorList>
            <person name="Vanheule A."/>
            <person name="Audenaert K."/>
            <person name="Warris S."/>
            <person name="Van De Geest H."/>
            <person name="Schijlen E."/>
            <person name="Hofte M."/>
            <person name="De Saeger S."/>
            <person name="Haesaert G."/>
            <person name="Waalwijk C."/>
            <person name="Van Der Lee T."/>
        </authorList>
    </citation>
    <scope>NUCLEOTIDE SEQUENCE [LARGE SCALE GENOMIC DNA]</scope>
    <source>
        <strain evidence="9 10">2516</strain>
    </source>
</reference>
<evidence type="ECO:0000256" key="1">
    <source>
        <dbReference type="ARBA" id="ARBA00011073"/>
    </source>
</evidence>
<evidence type="ECO:0000256" key="3">
    <source>
        <dbReference type="ARBA" id="ARBA00022801"/>
    </source>
</evidence>
<dbReference type="AlphaFoldDB" id="A0A1B8BAC0"/>
<feature type="active site" description="Charge relay system" evidence="6">
    <location>
        <position position="932"/>
    </location>
</feature>
<dbReference type="STRING" id="36050.A0A1B8BAC0"/>
<dbReference type="InterPro" id="IPR002110">
    <property type="entry name" value="Ankyrin_rpt"/>
</dbReference>
<dbReference type="Pfam" id="PF00023">
    <property type="entry name" value="Ank"/>
    <property type="match status" value="1"/>
</dbReference>
<feature type="compositionally biased region" description="Acidic residues" evidence="7">
    <location>
        <begin position="16"/>
        <end position="28"/>
    </location>
</feature>
<protein>
    <recommendedName>
        <fullName evidence="8">Peptidase S8/S53 domain-containing protein</fullName>
    </recommendedName>
</protein>
<dbReference type="Gene3D" id="1.25.40.20">
    <property type="entry name" value="Ankyrin repeat-containing domain"/>
    <property type="match status" value="1"/>
</dbReference>
<dbReference type="GO" id="GO:0006508">
    <property type="term" value="P:proteolysis"/>
    <property type="evidence" value="ECO:0007669"/>
    <property type="project" value="UniProtKB-KW"/>
</dbReference>
<name>A0A1B8BAC0_FUSPO</name>
<feature type="active site" description="Charge relay system" evidence="6">
    <location>
        <position position="724"/>
    </location>
</feature>
<dbReference type="PROSITE" id="PS50297">
    <property type="entry name" value="ANK_REP_REGION"/>
    <property type="match status" value="1"/>
</dbReference>
<evidence type="ECO:0000256" key="2">
    <source>
        <dbReference type="ARBA" id="ARBA00022670"/>
    </source>
</evidence>
<feature type="active site" description="Charge relay system" evidence="6">
    <location>
        <position position="762"/>
    </location>
</feature>
<feature type="compositionally biased region" description="Basic and acidic residues" evidence="7">
    <location>
        <begin position="349"/>
        <end position="365"/>
    </location>
</feature>
<dbReference type="PANTHER" id="PTHR43399">
    <property type="entry name" value="SUBTILISIN-RELATED"/>
    <property type="match status" value="1"/>
</dbReference>
<evidence type="ECO:0000313" key="10">
    <source>
        <dbReference type="Proteomes" id="UP000091967"/>
    </source>
</evidence>
<dbReference type="InterPro" id="IPR015500">
    <property type="entry name" value="Peptidase_S8_subtilisin-rel"/>
</dbReference>
<comment type="similarity">
    <text evidence="1 6">Belongs to the peptidase S8 family.</text>
</comment>
<gene>
    <name evidence="9" type="ORF">FPOA_03577</name>
</gene>
<dbReference type="GO" id="GO:0004252">
    <property type="term" value="F:serine-type endopeptidase activity"/>
    <property type="evidence" value="ECO:0007669"/>
    <property type="project" value="UniProtKB-UniRule"/>
</dbReference>